<keyword evidence="1" id="KW-0812">Transmembrane</keyword>
<dbReference type="SUPFAM" id="SSF56925">
    <property type="entry name" value="OMPA-like"/>
    <property type="match status" value="1"/>
</dbReference>
<name>A0A7C3KFV1_9CYAN</name>
<proteinExistence type="predicted"/>
<gene>
    <name evidence="2" type="ORF">ENR64_14545</name>
</gene>
<evidence type="ECO:0008006" key="3">
    <source>
        <dbReference type="Google" id="ProtNLM"/>
    </source>
</evidence>
<comment type="caution">
    <text evidence="2">The sequence shown here is derived from an EMBL/GenBank/DDBJ whole genome shotgun (WGS) entry which is preliminary data.</text>
</comment>
<evidence type="ECO:0000313" key="2">
    <source>
        <dbReference type="EMBL" id="HFM98945.1"/>
    </source>
</evidence>
<keyword evidence="1" id="KW-1133">Transmembrane helix</keyword>
<evidence type="ECO:0000256" key="1">
    <source>
        <dbReference type="SAM" id="Phobius"/>
    </source>
</evidence>
<feature type="transmembrane region" description="Helical" evidence="1">
    <location>
        <begin position="12"/>
        <end position="35"/>
    </location>
</feature>
<protein>
    <recommendedName>
        <fullName evidence="3">Porin family protein</fullName>
    </recommendedName>
</protein>
<keyword evidence="1" id="KW-0472">Membrane</keyword>
<dbReference type="EMBL" id="DSRU01000215">
    <property type="protein sequence ID" value="HFM98945.1"/>
    <property type="molecule type" value="Genomic_DNA"/>
</dbReference>
<organism evidence="2">
    <name type="scientific">Oscillatoriales cyanobacterium SpSt-418</name>
    <dbReference type="NCBI Taxonomy" id="2282169"/>
    <lineage>
        <taxon>Bacteria</taxon>
        <taxon>Bacillati</taxon>
        <taxon>Cyanobacteriota</taxon>
        <taxon>Cyanophyceae</taxon>
        <taxon>Oscillatoriophycideae</taxon>
        <taxon>Oscillatoriales</taxon>
    </lineage>
</organism>
<reference evidence="2" key="1">
    <citation type="journal article" date="2020" name="mSystems">
        <title>Genome- and Community-Level Interaction Insights into Carbon Utilization and Element Cycling Functions of Hydrothermarchaeota in Hydrothermal Sediment.</title>
        <authorList>
            <person name="Zhou Z."/>
            <person name="Liu Y."/>
            <person name="Xu W."/>
            <person name="Pan J."/>
            <person name="Luo Z.H."/>
            <person name="Li M."/>
        </authorList>
    </citation>
    <scope>NUCLEOTIDE SEQUENCE [LARGE SCALE GENOMIC DNA]</scope>
    <source>
        <strain evidence="2">SpSt-418</strain>
    </source>
</reference>
<dbReference type="InterPro" id="IPR011250">
    <property type="entry name" value="OMP/PagP_B-barrel"/>
</dbReference>
<dbReference type="AlphaFoldDB" id="A0A7C3KFV1"/>
<accession>A0A7C3KFV1</accession>
<sequence length="185" mass="19352">MRWLKHSQLPTTVARLCHVGVVTLGSVGVFGYFALANPDSASAQAAYGSYVGVGPAFGLSSGDDDEDSKTTANIAIRYKFLKAPVSVRTQILVGDDGTAIVPTLSYDFPLNWRTDLYIGAGASIVPGDGLTPVGNKTAFAIQPGIDYALPNSGFVLFGNAIIAFDAYERGNNTAVSLQGGVGLRF</sequence>